<proteinExistence type="predicted"/>
<keyword evidence="2" id="KW-1185">Reference proteome</keyword>
<reference evidence="1 2" key="1">
    <citation type="submission" date="2014-06" db="EMBL/GenBank/DDBJ databases">
        <authorList>
            <person name="Urmite Genomes Urmite Genomes"/>
        </authorList>
    </citation>
    <scope>NUCLEOTIDE SEQUENCE [LARGE SCALE GENOMIC DNA]</scope>
</reference>
<dbReference type="AlphaFoldDB" id="A0A078KZQ8"/>
<name>A0A078KZQ8_9GAMM</name>
<gene>
    <name evidence="1" type="ORF">BN59_01555</name>
</gene>
<protein>
    <submittedName>
        <fullName evidence="1">Uncharacterized protein</fullName>
    </submittedName>
</protein>
<evidence type="ECO:0000313" key="2">
    <source>
        <dbReference type="Proteomes" id="UP000044071"/>
    </source>
</evidence>
<evidence type="ECO:0000313" key="1">
    <source>
        <dbReference type="EMBL" id="CDZ77273.1"/>
    </source>
</evidence>
<organism evidence="1 2">
    <name type="scientific">Legionella massiliensis</name>
    <dbReference type="NCBI Taxonomy" id="1034943"/>
    <lineage>
        <taxon>Bacteria</taxon>
        <taxon>Pseudomonadati</taxon>
        <taxon>Pseudomonadota</taxon>
        <taxon>Gammaproteobacteria</taxon>
        <taxon>Legionellales</taxon>
        <taxon>Legionellaceae</taxon>
        <taxon>Legionella</taxon>
    </lineage>
</organism>
<sequence length="32" mass="3697">MILEKLSFRRTIDSMMVKVLDPLAHKLSVKPV</sequence>
<accession>A0A078KZQ8</accession>
<dbReference type="EMBL" id="CCSB01000002">
    <property type="protein sequence ID" value="CDZ77273.1"/>
    <property type="molecule type" value="Genomic_DNA"/>
</dbReference>
<dbReference type="Proteomes" id="UP000044071">
    <property type="component" value="Unassembled WGS sequence"/>
</dbReference>